<protein>
    <submittedName>
        <fullName evidence="1">Uncharacterized protein</fullName>
    </submittedName>
</protein>
<dbReference type="EMBL" id="GIFC01011677">
    <property type="protein sequence ID" value="MXU93760.1"/>
    <property type="molecule type" value="Transcribed_RNA"/>
</dbReference>
<sequence length="151" mass="17762">MYALFCFGREAVQPNNNKLCCTRNKEATKPVAQTGCKKSKSILKKKFKNYLAKYNLNLNTTSSYDTTFRRHSTLVYFSWPLYHIAPFRSHILQDIRICSRYLQACIGRSTTLSRPYWDIAKTTTKNKKYTIKKHNTFFFFLVTKIRGLFDS</sequence>
<accession>A0A6B0UVB3</accession>
<evidence type="ECO:0000313" key="1">
    <source>
        <dbReference type="EMBL" id="MXU93760.1"/>
    </source>
</evidence>
<proteinExistence type="predicted"/>
<dbReference type="AlphaFoldDB" id="A0A6B0UVB3"/>
<organism evidence="1">
    <name type="scientific">Ixodes ricinus</name>
    <name type="common">Common tick</name>
    <name type="synonym">Acarus ricinus</name>
    <dbReference type="NCBI Taxonomy" id="34613"/>
    <lineage>
        <taxon>Eukaryota</taxon>
        <taxon>Metazoa</taxon>
        <taxon>Ecdysozoa</taxon>
        <taxon>Arthropoda</taxon>
        <taxon>Chelicerata</taxon>
        <taxon>Arachnida</taxon>
        <taxon>Acari</taxon>
        <taxon>Parasitiformes</taxon>
        <taxon>Ixodida</taxon>
        <taxon>Ixodoidea</taxon>
        <taxon>Ixodidae</taxon>
        <taxon>Ixodinae</taxon>
        <taxon>Ixodes</taxon>
    </lineage>
</organism>
<name>A0A6B0UVB3_IXORI</name>
<reference evidence="1" key="1">
    <citation type="submission" date="2019-12" db="EMBL/GenBank/DDBJ databases">
        <title>An insight into the sialome of adult female Ixodes ricinus ticks feeding for 6 days.</title>
        <authorList>
            <person name="Perner J."/>
            <person name="Ribeiro J.M.C."/>
        </authorList>
    </citation>
    <scope>NUCLEOTIDE SEQUENCE</scope>
    <source>
        <strain evidence="1">Semi-engorged</strain>
        <tissue evidence="1">Salivary glands</tissue>
    </source>
</reference>